<dbReference type="Pfam" id="PF00293">
    <property type="entry name" value="NUDIX"/>
    <property type="match status" value="1"/>
</dbReference>
<dbReference type="InterPro" id="IPR020084">
    <property type="entry name" value="NUDIX_hydrolase_CS"/>
</dbReference>
<evidence type="ECO:0000256" key="2">
    <source>
        <dbReference type="ARBA" id="ARBA00022801"/>
    </source>
</evidence>
<dbReference type="InterPro" id="IPR015797">
    <property type="entry name" value="NUDIX_hydrolase-like_dom_sf"/>
</dbReference>
<sequence length="152" mass="16898">MQDYVGAKGALFLGSRLLTTLRDNIPTIPFPGCWDFVGGGREGAETPRETLIREAREEVGLDLTGAEWLWDSRFPAMVDPSRTSWFYVLRMPAEAARTIVMRDEGQGWLLIPPERFLTLPDAVPSLQARLRAWMHDGPGGRVASSRMGPTPS</sequence>
<keyword evidence="5" id="KW-1185">Reference proteome</keyword>
<comment type="caution">
    <text evidence="4">The sequence shown here is derived from an EMBL/GenBank/DDBJ whole genome shotgun (WGS) entry which is preliminary data.</text>
</comment>
<dbReference type="EMBL" id="VDFU01000021">
    <property type="protein sequence ID" value="TNC47875.1"/>
    <property type="molecule type" value="Genomic_DNA"/>
</dbReference>
<dbReference type="Proteomes" id="UP000305887">
    <property type="component" value="Unassembled WGS sequence"/>
</dbReference>
<evidence type="ECO:0000313" key="4">
    <source>
        <dbReference type="EMBL" id="TNC47875.1"/>
    </source>
</evidence>
<dbReference type="RefSeq" id="WP_139077976.1">
    <property type="nucleotide sequence ID" value="NZ_VDFU01000021.1"/>
</dbReference>
<name>A0A5C4MUU2_9RHOB</name>
<dbReference type="OrthoDB" id="289720at2"/>
<proteinExistence type="predicted"/>
<evidence type="ECO:0000259" key="3">
    <source>
        <dbReference type="PROSITE" id="PS51462"/>
    </source>
</evidence>
<dbReference type="SUPFAM" id="SSF55811">
    <property type="entry name" value="Nudix"/>
    <property type="match status" value="1"/>
</dbReference>
<gene>
    <name evidence="4" type="ORF">FHG66_15495</name>
</gene>
<evidence type="ECO:0000313" key="5">
    <source>
        <dbReference type="Proteomes" id="UP000305887"/>
    </source>
</evidence>
<reference evidence="4 5" key="1">
    <citation type="submission" date="2019-06" db="EMBL/GenBank/DDBJ databases">
        <title>YIM 131921 draft genome.</title>
        <authorList>
            <person name="Jiang L."/>
        </authorList>
    </citation>
    <scope>NUCLEOTIDE SEQUENCE [LARGE SCALE GENOMIC DNA]</scope>
    <source>
        <strain evidence="4 5">YIM 131921</strain>
    </source>
</reference>
<dbReference type="GO" id="GO:0016787">
    <property type="term" value="F:hydrolase activity"/>
    <property type="evidence" value="ECO:0007669"/>
    <property type="project" value="UniProtKB-KW"/>
</dbReference>
<dbReference type="PROSITE" id="PS51462">
    <property type="entry name" value="NUDIX"/>
    <property type="match status" value="1"/>
</dbReference>
<accession>A0A5C4MUU2</accession>
<dbReference type="InterPro" id="IPR000086">
    <property type="entry name" value="NUDIX_hydrolase_dom"/>
</dbReference>
<feature type="domain" description="Nudix hydrolase" evidence="3">
    <location>
        <begin position="1"/>
        <end position="136"/>
    </location>
</feature>
<protein>
    <submittedName>
        <fullName evidence="4">NUDIX domain-containing protein</fullName>
    </submittedName>
</protein>
<dbReference type="Gene3D" id="3.90.79.10">
    <property type="entry name" value="Nucleoside Triphosphate Pyrophosphohydrolase"/>
    <property type="match status" value="1"/>
</dbReference>
<dbReference type="PROSITE" id="PS00893">
    <property type="entry name" value="NUDIX_BOX"/>
    <property type="match status" value="1"/>
</dbReference>
<keyword evidence="2" id="KW-0378">Hydrolase</keyword>
<comment type="cofactor">
    <cofactor evidence="1">
        <name>Mg(2+)</name>
        <dbReference type="ChEBI" id="CHEBI:18420"/>
    </cofactor>
</comment>
<organism evidence="4 5">
    <name type="scientific">Rubellimicrobium rubrum</name>
    <dbReference type="NCBI Taxonomy" id="2585369"/>
    <lineage>
        <taxon>Bacteria</taxon>
        <taxon>Pseudomonadati</taxon>
        <taxon>Pseudomonadota</taxon>
        <taxon>Alphaproteobacteria</taxon>
        <taxon>Rhodobacterales</taxon>
        <taxon>Roseobacteraceae</taxon>
        <taxon>Rubellimicrobium</taxon>
    </lineage>
</organism>
<dbReference type="AlphaFoldDB" id="A0A5C4MUU2"/>
<evidence type="ECO:0000256" key="1">
    <source>
        <dbReference type="ARBA" id="ARBA00001946"/>
    </source>
</evidence>